<comment type="caution">
    <text evidence="5">The sequence shown here is derived from an EMBL/GenBank/DDBJ whole genome shotgun (WGS) entry which is preliminary data.</text>
</comment>
<dbReference type="Proteomes" id="UP000180246">
    <property type="component" value="Unassembled WGS sequence"/>
</dbReference>
<dbReference type="InterPro" id="IPR033713">
    <property type="entry name" value="NudJ"/>
</dbReference>
<sequence length="160" mass="18019">MSDIFKPSVTVAAIIEHEGRFLLIEEETSEGVKLNQPAGHLDPHESLEQAVVREALEETAHEFIPRTLVGMYMSRYHSKSRNADVTYLRFTFAGTVGRKFDQPLDEGILRTLWMTRDEIAATADRHRSPIVLQCVDDYLAGRSTPLSLLYTHSSVFEGGI</sequence>
<evidence type="ECO:0000256" key="2">
    <source>
        <dbReference type="ARBA" id="ARBA00011245"/>
    </source>
</evidence>
<comment type="cofactor">
    <cofactor evidence="4">
        <name>Mg(2+)</name>
        <dbReference type="ChEBI" id="CHEBI:18420"/>
    </cofactor>
</comment>
<evidence type="ECO:0000256" key="4">
    <source>
        <dbReference type="RuleBase" id="RU364043"/>
    </source>
</evidence>
<evidence type="ECO:0000256" key="3">
    <source>
        <dbReference type="ARBA" id="ARBA00015552"/>
    </source>
</evidence>
<dbReference type="GO" id="GO:0017110">
    <property type="term" value="F:nucleoside diphosphate phosphatase activity"/>
    <property type="evidence" value="ECO:0007669"/>
    <property type="project" value="InterPro"/>
</dbReference>
<dbReference type="GO" id="GO:0004787">
    <property type="term" value="F:thiamine diphosphate phosphatase activity"/>
    <property type="evidence" value="ECO:0007669"/>
    <property type="project" value="InterPro"/>
</dbReference>
<gene>
    <name evidence="4" type="primary">nudJ</name>
    <name evidence="5" type="ORF">LO55_1793</name>
</gene>
<comment type="similarity">
    <text evidence="1 4">Belongs to the Nudix hydrolase family. NudJ subfamily.</text>
</comment>
<dbReference type="SUPFAM" id="SSF55811">
    <property type="entry name" value="Nudix"/>
    <property type="match status" value="1"/>
</dbReference>
<evidence type="ECO:0000313" key="6">
    <source>
        <dbReference type="Proteomes" id="UP000180246"/>
    </source>
</evidence>
<dbReference type="InterPro" id="IPR000086">
    <property type="entry name" value="NUDIX_hydrolase_dom"/>
</dbReference>
<evidence type="ECO:0000256" key="1">
    <source>
        <dbReference type="ARBA" id="ARBA00007608"/>
    </source>
</evidence>
<protein>
    <recommendedName>
        <fullName evidence="3 4">Phosphatase NudJ</fullName>
        <ecNumber evidence="4">3.6.1.-</ecNumber>
    </recommendedName>
</protein>
<reference evidence="5 6" key="1">
    <citation type="submission" date="2014-10" db="EMBL/GenBank/DDBJ databases">
        <authorList>
            <person name="Seo M.-J."/>
            <person name="Seok Y.J."/>
            <person name="Cha I.-T."/>
        </authorList>
    </citation>
    <scope>NUCLEOTIDE SEQUENCE [LARGE SCALE GENOMIC DNA]</scope>
    <source>
        <strain evidence="5 6">NEU</strain>
    </source>
</reference>
<dbReference type="EC" id="3.6.1.-" evidence="4"/>
<name>A0A1S2NAM9_9BURK</name>
<dbReference type="Pfam" id="PF00293">
    <property type="entry name" value="NUDIX"/>
    <property type="match status" value="1"/>
</dbReference>
<proteinExistence type="inferred from homology"/>
<dbReference type="InterPro" id="IPR015797">
    <property type="entry name" value="NUDIX_hydrolase-like_dom_sf"/>
</dbReference>
<dbReference type="GO" id="GO:0017111">
    <property type="term" value="F:ribonucleoside triphosphate phosphatase activity"/>
    <property type="evidence" value="ECO:0007669"/>
    <property type="project" value="InterPro"/>
</dbReference>
<dbReference type="PANTHER" id="PTHR43222:SF11">
    <property type="entry name" value="PHOSPHATASE NUDJ"/>
    <property type="match status" value="1"/>
</dbReference>
<dbReference type="EMBL" id="JRYB01000001">
    <property type="protein sequence ID" value="OIJ42128.1"/>
    <property type="molecule type" value="Genomic_DNA"/>
</dbReference>
<dbReference type="Gene3D" id="3.90.79.10">
    <property type="entry name" value="Nucleoside Triphosphate Pyrophosphohydrolase"/>
    <property type="match status" value="1"/>
</dbReference>
<dbReference type="PROSITE" id="PS51462">
    <property type="entry name" value="NUDIX"/>
    <property type="match status" value="1"/>
</dbReference>
<comment type="subunit">
    <text evidence="2 4">Monomer.</text>
</comment>
<organism evidence="5 6">
    <name type="scientific">Massilia timonae</name>
    <dbReference type="NCBI Taxonomy" id="47229"/>
    <lineage>
        <taxon>Bacteria</taxon>
        <taxon>Pseudomonadati</taxon>
        <taxon>Pseudomonadota</taxon>
        <taxon>Betaproteobacteria</taxon>
        <taxon>Burkholderiales</taxon>
        <taxon>Oxalobacteraceae</taxon>
        <taxon>Telluria group</taxon>
        <taxon>Massilia</taxon>
    </lineage>
</organism>
<dbReference type="PANTHER" id="PTHR43222">
    <property type="entry name" value="NUDIX HYDROLASE 23"/>
    <property type="match status" value="1"/>
</dbReference>
<dbReference type="CDD" id="cd03675">
    <property type="entry name" value="NUDIX_Hydrolase"/>
    <property type="match status" value="1"/>
</dbReference>
<keyword evidence="4" id="KW-0378">Hydrolase</keyword>
<evidence type="ECO:0000313" key="5">
    <source>
        <dbReference type="EMBL" id="OIJ42128.1"/>
    </source>
</evidence>
<dbReference type="AlphaFoldDB" id="A0A1S2NAM9"/>
<dbReference type="RefSeq" id="WP_005664785.1">
    <property type="nucleotide sequence ID" value="NZ_DALZDZ010000032.1"/>
</dbReference>
<accession>A0A1S2NAM9</accession>
<keyword evidence="4" id="KW-0460">Magnesium</keyword>